<dbReference type="InterPro" id="IPR045871">
    <property type="entry name" value="AHP1-5/YPD1"/>
</dbReference>
<comment type="subcellular location">
    <subcellularLocation>
        <location evidence="2">Cytoplasm</location>
        <location evidence="2">Cytosol</location>
    </subcellularLocation>
    <subcellularLocation>
        <location evidence="2">Nucleus</location>
    </subcellularLocation>
</comment>
<dbReference type="Gene3D" id="1.20.120.160">
    <property type="entry name" value="HPT domain"/>
    <property type="match status" value="1"/>
</dbReference>
<name>A0ABQ7VIC2_SOLTU</name>
<gene>
    <name evidence="3" type="ORF">KY290_019249</name>
</gene>
<comment type="caution">
    <text evidence="3">The sequence shown here is derived from an EMBL/GenBank/DDBJ whole genome shotgun (WGS) entry which is preliminary data.</text>
</comment>
<dbReference type="EMBL" id="JAIVGD010000013">
    <property type="protein sequence ID" value="KAH0763176.1"/>
    <property type="molecule type" value="Genomic_DNA"/>
</dbReference>
<proteinExistence type="predicted"/>
<accession>A0ABQ7VIC2</accession>
<comment type="function">
    <text evidence="2">Functions as a two-component phosphorelay mediators between cytokinin sensor histidine kinases and response regulators (B-type ARRs). Plays an important role in propagating cytokinin signal transduction.</text>
</comment>
<dbReference type="Proteomes" id="UP000826656">
    <property type="component" value="Unassembled WGS sequence"/>
</dbReference>
<dbReference type="InterPro" id="IPR036641">
    <property type="entry name" value="HPT_dom_sf"/>
</dbReference>
<evidence type="ECO:0000256" key="2">
    <source>
        <dbReference type="RuleBase" id="RU369004"/>
    </source>
</evidence>
<dbReference type="PANTHER" id="PTHR28242:SF43">
    <property type="entry name" value="HISTIDINE-CONTAINING PHOSPHOTRANSFER PROTEIN 4"/>
    <property type="match status" value="1"/>
</dbReference>
<keyword evidence="1 2" id="KW-0902">Two-component regulatory system</keyword>
<reference evidence="3 4" key="1">
    <citation type="journal article" date="2021" name="bioRxiv">
        <title>Chromosome-scale and haplotype-resolved genome assembly of a tetraploid potato cultivar.</title>
        <authorList>
            <person name="Sun H."/>
            <person name="Jiao W.-B."/>
            <person name="Krause K."/>
            <person name="Campoy J.A."/>
            <person name="Goel M."/>
            <person name="Folz-Donahue K."/>
            <person name="Kukat C."/>
            <person name="Huettel B."/>
            <person name="Schneeberger K."/>
        </authorList>
    </citation>
    <scope>NUCLEOTIDE SEQUENCE [LARGE SCALE GENOMIC DNA]</scope>
    <source>
        <strain evidence="3">SolTubOtavaFocal</strain>
        <tissue evidence="3">Leaves</tissue>
    </source>
</reference>
<evidence type="ECO:0000313" key="3">
    <source>
        <dbReference type="EMBL" id="KAH0763176.1"/>
    </source>
</evidence>
<dbReference type="PANTHER" id="PTHR28242">
    <property type="entry name" value="PHOSPHORELAY INTERMEDIATE PROTEIN YPD1"/>
    <property type="match status" value="1"/>
</dbReference>
<evidence type="ECO:0000256" key="1">
    <source>
        <dbReference type="ARBA" id="ARBA00023012"/>
    </source>
</evidence>
<keyword evidence="4" id="KW-1185">Reference proteome</keyword>
<keyword evidence="2" id="KW-0932">Cytokinin signaling pathway</keyword>
<protein>
    <recommendedName>
        <fullName evidence="2">Histidine-containing phosphotransfer protein</fullName>
    </recommendedName>
</protein>
<organism evidence="3 4">
    <name type="scientific">Solanum tuberosum</name>
    <name type="common">Potato</name>
    <dbReference type="NCBI Taxonomy" id="4113"/>
    <lineage>
        <taxon>Eukaryota</taxon>
        <taxon>Viridiplantae</taxon>
        <taxon>Streptophyta</taxon>
        <taxon>Embryophyta</taxon>
        <taxon>Tracheophyta</taxon>
        <taxon>Spermatophyta</taxon>
        <taxon>Magnoliopsida</taxon>
        <taxon>eudicotyledons</taxon>
        <taxon>Gunneridae</taxon>
        <taxon>Pentapetalae</taxon>
        <taxon>asterids</taxon>
        <taxon>lamiids</taxon>
        <taxon>Solanales</taxon>
        <taxon>Solanaceae</taxon>
        <taxon>Solanoideae</taxon>
        <taxon>Solaneae</taxon>
        <taxon>Solanum</taxon>
    </lineage>
</organism>
<evidence type="ECO:0000313" key="4">
    <source>
        <dbReference type="Proteomes" id="UP000826656"/>
    </source>
</evidence>
<sequence length="125" mass="14826">MHGIAVRWYMQIGAPLEERHKTYWMMAFKGYVDVQLIELEELQNDATPNFVEKVLTLFYKDSARLIHNIDHSLIVKYLSKTKVRIRLLHCERYVVVWWSIGAKKVKTECTQFMEYCLAGNVEGHY</sequence>
<comment type="domain">
    <text evidence="2">Histidine-containing phosphotransfer domain (HPt) contains an active histidine that mediates the phosphotransfer.</text>
</comment>